<gene>
    <name evidence="11" type="ORF">GCM10007094_39670</name>
</gene>
<feature type="region of interest" description="Disordered" evidence="9">
    <location>
        <begin position="1"/>
        <end position="33"/>
    </location>
</feature>
<dbReference type="RefSeq" id="WP_189438547.1">
    <property type="nucleotide sequence ID" value="NZ_BMXE01000009.1"/>
</dbReference>
<evidence type="ECO:0000256" key="5">
    <source>
        <dbReference type="ARBA" id="ARBA00022692"/>
    </source>
</evidence>
<evidence type="ECO:0000256" key="8">
    <source>
        <dbReference type="RuleBase" id="RU363032"/>
    </source>
</evidence>
<reference evidence="12" key="1">
    <citation type="journal article" date="2019" name="Int. J. Syst. Evol. Microbiol.">
        <title>The Global Catalogue of Microorganisms (GCM) 10K type strain sequencing project: providing services to taxonomists for standard genome sequencing and annotation.</title>
        <authorList>
            <consortium name="The Broad Institute Genomics Platform"/>
            <consortium name="The Broad Institute Genome Sequencing Center for Infectious Disease"/>
            <person name="Wu L."/>
            <person name="Ma J."/>
        </authorList>
    </citation>
    <scope>NUCLEOTIDE SEQUENCE [LARGE SCALE GENOMIC DNA]</scope>
    <source>
        <strain evidence="12">KCTC 12861</strain>
    </source>
</reference>
<name>A0ABQ3EM08_9HYPH</name>
<keyword evidence="3 8" id="KW-0813">Transport</keyword>
<feature type="transmembrane region" description="Helical" evidence="8">
    <location>
        <begin position="119"/>
        <end position="138"/>
    </location>
</feature>
<evidence type="ECO:0000256" key="7">
    <source>
        <dbReference type="ARBA" id="ARBA00023136"/>
    </source>
</evidence>
<dbReference type="EMBL" id="BMXE01000009">
    <property type="protein sequence ID" value="GHB46427.1"/>
    <property type="molecule type" value="Genomic_DNA"/>
</dbReference>
<organism evidence="11 12">
    <name type="scientific">Pseudovibrio japonicus</name>
    <dbReference type="NCBI Taxonomy" id="366534"/>
    <lineage>
        <taxon>Bacteria</taxon>
        <taxon>Pseudomonadati</taxon>
        <taxon>Pseudomonadota</taxon>
        <taxon>Alphaproteobacteria</taxon>
        <taxon>Hyphomicrobiales</taxon>
        <taxon>Stappiaceae</taxon>
        <taxon>Pseudovibrio</taxon>
    </lineage>
</organism>
<proteinExistence type="inferred from homology"/>
<evidence type="ECO:0000313" key="12">
    <source>
        <dbReference type="Proteomes" id="UP000637980"/>
    </source>
</evidence>
<evidence type="ECO:0000256" key="6">
    <source>
        <dbReference type="ARBA" id="ARBA00022989"/>
    </source>
</evidence>
<evidence type="ECO:0000259" key="10">
    <source>
        <dbReference type="PROSITE" id="PS50928"/>
    </source>
</evidence>
<dbReference type="PANTHER" id="PTHR42929:SF3">
    <property type="entry name" value="PUTRESCINE TRANSPORT SYSTEM PERMEASE PROTEIN POTH"/>
    <property type="match status" value="1"/>
</dbReference>
<feature type="compositionally biased region" description="Polar residues" evidence="9">
    <location>
        <begin position="1"/>
        <end position="11"/>
    </location>
</feature>
<feature type="transmembrane region" description="Helical" evidence="8">
    <location>
        <begin position="244"/>
        <end position="268"/>
    </location>
</feature>
<comment type="subcellular location">
    <subcellularLocation>
        <location evidence="1 8">Cell membrane</location>
        <topology evidence="1 8">Multi-pass membrane protein</topology>
    </subcellularLocation>
</comment>
<dbReference type="PANTHER" id="PTHR42929">
    <property type="entry name" value="INNER MEMBRANE ABC TRANSPORTER PERMEASE PROTEIN YDCU-RELATED-RELATED"/>
    <property type="match status" value="1"/>
</dbReference>
<feature type="domain" description="ABC transmembrane type-1" evidence="10">
    <location>
        <begin position="115"/>
        <end position="321"/>
    </location>
</feature>
<evidence type="ECO:0000256" key="1">
    <source>
        <dbReference type="ARBA" id="ARBA00004651"/>
    </source>
</evidence>
<dbReference type="InterPro" id="IPR000515">
    <property type="entry name" value="MetI-like"/>
</dbReference>
<evidence type="ECO:0000256" key="9">
    <source>
        <dbReference type="SAM" id="MobiDB-lite"/>
    </source>
</evidence>
<feature type="transmembrane region" description="Helical" evidence="8">
    <location>
        <begin position="202"/>
        <end position="223"/>
    </location>
</feature>
<protein>
    <submittedName>
        <fullName evidence="11">Putrescine/spermidine ABC transporter permease</fullName>
    </submittedName>
</protein>
<evidence type="ECO:0000256" key="2">
    <source>
        <dbReference type="ARBA" id="ARBA00007069"/>
    </source>
</evidence>
<feature type="transmembrane region" description="Helical" evidence="8">
    <location>
        <begin position="150"/>
        <end position="171"/>
    </location>
</feature>
<dbReference type="Proteomes" id="UP000637980">
    <property type="component" value="Unassembled WGS sequence"/>
</dbReference>
<dbReference type="InterPro" id="IPR035906">
    <property type="entry name" value="MetI-like_sf"/>
</dbReference>
<sequence length="333" mass="37329">MIDHNLSSVGLTRTEPAPAPRHEPEAPENTPTNPTGTWGRFALICVPYVWLLLFFLIPFVIVAMVSLDEVTVAVPPYLPVIEWGRGVAGLWEAVQHWSLSNYVRLVEEALYWQAYLSSLRIAFLSTLLTVLVGFPIAYGMARAPRSWQPILVMMVILPFWTSFLIRAYAWIGILRTDGLLNQALLSVGLINEPLFLLNTSGAVYVGIIYTYLPFMVLPLYSALERLDTTLTEAAEDLGCPPWKTFWYVTVPLAKPGLIAGCLLVFIPVMGEFIIPDLLGGSSTQMIGQTLWVEFFSHRDWPIASAITIVLLAVLIIPILLFQRHETRRSEEET</sequence>
<keyword evidence="12" id="KW-1185">Reference proteome</keyword>
<dbReference type="Pfam" id="PF00528">
    <property type="entry name" value="BPD_transp_1"/>
    <property type="match status" value="1"/>
</dbReference>
<feature type="transmembrane region" description="Helical" evidence="8">
    <location>
        <begin position="41"/>
        <end position="67"/>
    </location>
</feature>
<dbReference type="SUPFAM" id="SSF161098">
    <property type="entry name" value="MetI-like"/>
    <property type="match status" value="1"/>
</dbReference>
<dbReference type="Gene3D" id="1.10.3720.10">
    <property type="entry name" value="MetI-like"/>
    <property type="match status" value="1"/>
</dbReference>
<evidence type="ECO:0000313" key="11">
    <source>
        <dbReference type="EMBL" id="GHB46427.1"/>
    </source>
</evidence>
<dbReference type="CDD" id="cd06261">
    <property type="entry name" value="TM_PBP2"/>
    <property type="match status" value="1"/>
</dbReference>
<evidence type="ECO:0000256" key="4">
    <source>
        <dbReference type="ARBA" id="ARBA00022475"/>
    </source>
</evidence>
<accession>A0ABQ3EM08</accession>
<keyword evidence="7 8" id="KW-0472">Membrane</keyword>
<comment type="caution">
    <text evidence="11">The sequence shown here is derived from an EMBL/GenBank/DDBJ whole genome shotgun (WGS) entry which is preliminary data.</text>
</comment>
<dbReference type="PROSITE" id="PS50928">
    <property type="entry name" value="ABC_TM1"/>
    <property type="match status" value="1"/>
</dbReference>
<evidence type="ECO:0000256" key="3">
    <source>
        <dbReference type="ARBA" id="ARBA00022448"/>
    </source>
</evidence>
<feature type="transmembrane region" description="Helical" evidence="8">
    <location>
        <begin position="300"/>
        <end position="321"/>
    </location>
</feature>
<keyword evidence="4" id="KW-1003">Cell membrane</keyword>
<keyword evidence="5 8" id="KW-0812">Transmembrane</keyword>
<keyword evidence="6 8" id="KW-1133">Transmembrane helix</keyword>
<comment type="similarity">
    <text evidence="2">Belongs to the binding-protein-dependent transport system permease family. CysTW subfamily.</text>
</comment>